<sequence>MSHLVCAPVRFMGLFACVVSVATLLVPSLEVRAEVSPLSQDAFLRAKHVTVGILAETQDQRVPERPGKIAVRGTGVHLRDGYVITARHAAEKHDLSGGTIIQKQIRLLTHDFHELSADLVGDSAFMDAVVYRIVEQHRSKLQVETSFSTEDVLPGMEVFTVGYPLGWGPTMAFGRLGNTNTFLQTVDTRLIQADLSVCSGNSGGGLFNAQGEVVGILHAVIQTDKEETQAYCSRMAFAIPGSLAERIVQAALSGKPLLFSKLGIHMTSVKDGTKLRMAVKDVAEPAKTAGIQKHDILLAIENTEIVDGAQLKNYLIERTTPGQEVAVKVRRVDADLTFHVVLGGGEK</sequence>
<evidence type="ECO:0000256" key="2">
    <source>
        <dbReference type="ARBA" id="ARBA00022801"/>
    </source>
</evidence>
<protein>
    <submittedName>
        <fullName evidence="4">Putative Serine protease</fullName>
    </submittedName>
</protein>
<dbReference type="Gene3D" id="2.40.10.120">
    <property type="match status" value="1"/>
</dbReference>
<dbReference type="SMART" id="SM00228">
    <property type="entry name" value="PDZ"/>
    <property type="match status" value="1"/>
</dbReference>
<reference evidence="4 5" key="1">
    <citation type="journal article" date="2020" name="ISME J.">
        <title>Enrichment and physiological characterization of a novel comammox Nitrospira indicates ammonium inhibition of complete nitrification.</title>
        <authorList>
            <person name="Sakoula D."/>
            <person name="Koch H."/>
            <person name="Frank J."/>
            <person name="Jetten M.S.M."/>
            <person name="van Kessel M.A.H.J."/>
            <person name="Lucker S."/>
        </authorList>
    </citation>
    <scope>NUCLEOTIDE SEQUENCE [LARGE SCALE GENOMIC DNA]</scope>
    <source>
        <strain evidence="4">Comreactor17</strain>
    </source>
</reference>
<dbReference type="KEGG" id="nkf:Nkreftii_002415"/>
<feature type="domain" description="PDZ" evidence="3">
    <location>
        <begin position="260"/>
        <end position="333"/>
    </location>
</feature>
<evidence type="ECO:0000313" key="5">
    <source>
        <dbReference type="Proteomes" id="UP000593737"/>
    </source>
</evidence>
<dbReference type="SUPFAM" id="SSF50494">
    <property type="entry name" value="Trypsin-like serine proteases"/>
    <property type="match status" value="1"/>
</dbReference>
<dbReference type="GO" id="GO:0006508">
    <property type="term" value="P:proteolysis"/>
    <property type="evidence" value="ECO:0007669"/>
    <property type="project" value="UniProtKB-KW"/>
</dbReference>
<gene>
    <name evidence="4" type="ORF">Nkreftii_002415</name>
</gene>
<organism evidence="4 5">
    <name type="scientific">Candidatus Nitrospira kreftii</name>
    <dbReference type="NCBI Taxonomy" id="2652173"/>
    <lineage>
        <taxon>Bacteria</taxon>
        <taxon>Pseudomonadati</taxon>
        <taxon>Nitrospirota</taxon>
        <taxon>Nitrospiria</taxon>
        <taxon>Nitrospirales</taxon>
        <taxon>Nitrospiraceae</taxon>
        <taxon>Nitrospira</taxon>
    </lineage>
</organism>
<dbReference type="InterPro" id="IPR036034">
    <property type="entry name" value="PDZ_sf"/>
</dbReference>
<dbReference type="InterPro" id="IPR001478">
    <property type="entry name" value="PDZ"/>
</dbReference>
<dbReference type="SUPFAM" id="SSF50156">
    <property type="entry name" value="PDZ domain-like"/>
    <property type="match status" value="1"/>
</dbReference>
<dbReference type="Gene3D" id="2.30.42.10">
    <property type="match status" value="1"/>
</dbReference>
<dbReference type="Pfam" id="PF13180">
    <property type="entry name" value="PDZ_2"/>
    <property type="match status" value="1"/>
</dbReference>
<evidence type="ECO:0000313" key="4">
    <source>
        <dbReference type="EMBL" id="QPD04641.1"/>
    </source>
</evidence>
<accession>A0A7S8FFA3</accession>
<dbReference type="Proteomes" id="UP000593737">
    <property type="component" value="Chromosome"/>
</dbReference>
<dbReference type="InterPro" id="IPR001940">
    <property type="entry name" value="Peptidase_S1C"/>
</dbReference>
<dbReference type="PANTHER" id="PTHR43343:SF3">
    <property type="entry name" value="PROTEASE DO-LIKE 8, CHLOROPLASTIC"/>
    <property type="match status" value="1"/>
</dbReference>
<keyword evidence="2" id="KW-0378">Hydrolase</keyword>
<dbReference type="Pfam" id="PF13365">
    <property type="entry name" value="Trypsin_2"/>
    <property type="match status" value="1"/>
</dbReference>
<name>A0A7S8FFA3_9BACT</name>
<proteinExistence type="predicted"/>
<evidence type="ECO:0000259" key="3">
    <source>
        <dbReference type="SMART" id="SM00228"/>
    </source>
</evidence>
<dbReference type="InterPro" id="IPR009003">
    <property type="entry name" value="Peptidase_S1_PA"/>
</dbReference>
<dbReference type="PRINTS" id="PR00834">
    <property type="entry name" value="PROTEASES2C"/>
</dbReference>
<evidence type="ECO:0000256" key="1">
    <source>
        <dbReference type="ARBA" id="ARBA00022670"/>
    </source>
</evidence>
<keyword evidence="1 4" id="KW-0645">Protease</keyword>
<dbReference type="PANTHER" id="PTHR43343">
    <property type="entry name" value="PEPTIDASE S12"/>
    <property type="match status" value="1"/>
</dbReference>
<dbReference type="EMBL" id="CP047423">
    <property type="protein sequence ID" value="QPD04641.1"/>
    <property type="molecule type" value="Genomic_DNA"/>
</dbReference>
<dbReference type="AlphaFoldDB" id="A0A7S8FFA3"/>
<dbReference type="InterPro" id="IPR051201">
    <property type="entry name" value="Chloro_Bact_Ser_Proteases"/>
</dbReference>
<dbReference type="GO" id="GO:0004252">
    <property type="term" value="F:serine-type endopeptidase activity"/>
    <property type="evidence" value="ECO:0007669"/>
    <property type="project" value="InterPro"/>
</dbReference>